<comment type="similarity">
    <text evidence="2">Belongs to the chromate ion transporter (CHR) (TC 2.A.51) family.</text>
</comment>
<evidence type="ECO:0000256" key="5">
    <source>
        <dbReference type="ARBA" id="ARBA00022989"/>
    </source>
</evidence>
<dbReference type="Proteomes" id="UP000028073">
    <property type="component" value="Unassembled WGS sequence"/>
</dbReference>
<evidence type="ECO:0008006" key="10">
    <source>
        <dbReference type="Google" id="ProtNLM"/>
    </source>
</evidence>
<comment type="caution">
    <text evidence="8">The sequence shown here is derived from an EMBL/GenBank/DDBJ whole genome shotgun (WGS) entry which is preliminary data.</text>
</comment>
<evidence type="ECO:0000256" key="4">
    <source>
        <dbReference type="ARBA" id="ARBA00022692"/>
    </source>
</evidence>
<dbReference type="PIRSF" id="PIRSF004810">
    <property type="entry name" value="ChrA"/>
    <property type="match status" value="1"/>
</dbReference>
<proteinExistence type="inferred from homology"/>
<evidence type="ECO:0000256" key="1">
    <source>
        <dbReference type="ARBA" id="ARBA00004651"/>
    </source>
</evidence>
<dbReference type="RefSeq" id="WP_034842011.1">
    <property type="nucleotide sequence ID" value="NZ_JOKH01000008.1"/>
</dbReference>
<feature type="transmembrane region" description="Helical" evidence="7">
    <location>
        <begin position="150"/>
        <end position="176"/>
    </location>
</feature>
<dbReference type="InterPro" id="IPR014047">
    <property type="entry name" value="Chr_Tranpt_l_chain"/>
</dbReference>
<dbReference type="GO" id="GO:0005886">
    <property type="term" value="C:plasma membrane"/>
    <property type="evidence" value="ECO:0007669"/>
    <property type="project" value="UniProtKB-SubCell"/>
</dbReference>
<feature type="transmembrane region" description="Helical" evidence="7">
    <location>
        <begin position="106"/>
        <end position="129"/>
    </location>
</feature>
<dbReference type="AlphaFoldDB" id="A0A081N6N6"/>
<feature type="transmembrane region" description="Helical" evidence="7">
    <location>
        <begin position="75"/>
        <end position="100"/>
    </location>
</feature>
<dbReference type="eggNOG" id="COG2059">
    <property type="taxonomic scope" value="Bacteria"/>
</dbReference>
<evidence type="ECO:0000313" key="9">
    <source>
        <dbReference type="Proteomes" id="UP000028073"/>
    </source>
</evidence>
<gene>
    <name evidence="8" type="ORF">GZ78_26185</name>
</gene>
<dbReference type="InterPro" id="IPR003370">
    <property type="entry name" value="Chromate_transpt"/>
</dbReference>
<dbReference type="OrthoDB" id="8969999at2"/>
<accession>A0A081N6N6</accession>
<evidence type="ECO:0000313" key="8">
    <source>
        <dbReference type="EMBL" id="KEQ14109.1"/>
    </source>
</evidence>
<dbReference type="Pfam" id="PF02417">
    <property type="entry name" value="Chromate_transp"/>
    <property type="match status" value="2"/>
</dbReference>
<keyword evidence="9" id="KW-1185">Reference proteome</keyword>
<evidence type="ECO:0000256" key="7">
    <source>
        <dbReference type="SAM" id="Phobius"/>
    </source>
</evidence>
<feature type="transmembrane region" description="Helical" evidence="7">
    <location>
        <begin position="12"/>
        <end position="30"/>
    </location>
</feature>
<name>A0A081N6N6_9GAMM</name>
<dbReference type="NCBIfam" id="TIGR00937">
    <property type="entry name" value="2A51"/>
    <property type="match status" value="1"/>
</dbReference>
<sequence length="391" mass="41313">MGHSILDVFWRFLVLGCYSFGGPTAHIGYFHKEFVERRKWLSERDYADTVALCQMLPGPASSQVGMSIGFERAGLPGAVAAFLGFTFPSALIMILLALGYSEISGIPAAMGILQGIKLFAVAVVADALIKMGQSLCPDRPRITLAVLSAGAMLLLPHVLTQIGVILVAAACGFVIYQNQSAGENTAQVKGSKRQAFVAMGLFLAGLLALPFMVELSDSTSLSLFDSFYRAGALVFGGGHVVLPMLQAEVVHPGGVTPDAFLVGYSAAQAVPGPMFALAPFLGGVYGGTYSISHALAALFGIFAPSFLLLTAAWPFWNRLKAMPKLRAAINGINAAVVGLLLAAFYNPVITLAIKDAQDVALALLAYLLLAVWKLPIAWMVPLFAGMGFLLI</sequence>
<organism evidence="8 9">
    <name type="scientific">Endozoicomonas numazuensis</name>
    <dbReference type="NCBI Taxonomy" id="1137799"/>
    <lineage>
        <taxon>Bacteria</taxon>
        <taxon>Pseudomonadati</taxon>
        <taxon>Pseudomonadota</taxon>
        <taxon>Gammaproteobacteria</taxon>
        <taxon>Oceanospirillales</taxon>
        <taxon>Endozoicomonadaceae</taxon>
        <taxon>Endozoicomonas</taxon>
    </lineage>
</organism>
<keyword evidence="5 7" id="KW-1133">Transmembrane helix</keyword>
<comment type="subcellular location">
    <subcellularLocation>
        <location evidence="1">Cell membrane</location>
        <topology evidence="1">Multi-pass membrane protein</topology>
    </subcellularLocation>
</comment>
<reference evidence="8 9" key="1">
    <citation type="submission" date="2014-06" db="EMBL/GenBank/DDBJ databases">
        <title>Whole Genome Sequences of Three Symbiotic Endozoicomonas Bacteria.</title>
        <authorList>
            <person name="Neave M.J."/>
            <person name="Apprill A."/>
            <person name="Voolstra C.R."/>
        </authorList>
    </citation>
    <scope>NUCLEOTIDE SEQUENCE [LARGE SCALE GENOMIC DNA]</scope>
    <source>
        <strain evidence="8 9">DSM 25634</strain>
    </source>
</reference>
<dbReference type="GO" id="GO:0015109">
    <property type="term" value="F:chromate transmembrane transporter activity"/>
    <property type="evidence" value="ECO:0007669"/>
    <property type="project" value="InterPro"/>
</dbReference>
<feature type="transmembrane region" description="Helical" evidence="7">
    <location>
        <begin position="359"/>
        <end position="390"/>
    </location>
</feature>
<keyword evidence="6 7" id="KW-0472">Membrane</keyword>
<feature type="transmembrane region" description="Helical" evidence="7">
    <location>
        <begin position="294"/>
        <end position="316"/>
    </location>
</feature>
<keyword evidence="4 7" id="KW-0812">Transmembrane</keyword>
<feature type="transmembrane region" description="Helical" evidence="7">
    <location>
        <begin position="196"/>
        <end position="215"/>
    </location>
</feature>
<dbReference type="EMBL" id="JOKH01000008">
    <property type="protein sequence ID" value="KEQ14109.1"/>
    <property type="molecule type" value="Genomic_DNA"/>
</dbReference>
<dbReference type="PANTHER" id="PTHR33567">
    <property type="entry name" value="CHROMATE ION TRANSPORTER (EUROFUNG)"/>
    <property type="match status" value="1"/>
</dbReference>
<evidence type="ECO:0000256" key="3">
    <source>
        <dbReference type="ARBA" id="ARBA00022475"/>
    </source>
</evidence>
<dbReference type="PANTHER" id="PTHR33567:SF3">
    <property type="entry name" value="CHROMATE ION TRANSPORTER (EUROFUNG)"/>
    <property type="match status" value="1"/>
</dbReference>
<protein>
    <recommendedName>
        <fullName evidence="10">Chorismate-binding protein</fullName>
    </recommendedName>
</protein>
<feature type="transmembrane region" description="Helical" evidence="7">
    <location>
        <begin position="328"/>
        <end position="353"/>
    </location>
</feature>
<keyword evidence="3" id="KW-1003">Cell membrane</keyword>
<evidence type="ECO:0000256" key="2">
    <source>
        <dbReference type="ARBA" id="ARBA00005262"/>
    </source>
</evidence>
<evidence type="ECO:0000256" key="6">
    <source>
        <dbReference type="ARBA" id="ARBA00023136"/>
    </source>
</evidence>